<dbReference type="Proteomes" id="UP000306236">
    <property type="component" value="Unassembled WGS sequence"/>
</dbReference>
<proteinExistence type="predicted"/>
<sequence>MAVKLPNGIIFSLATEYSVEHAVSAISNQNPAVVTAAGHQLANGEIIEFKSSWSALNDRAFRVAQVSDDNSYTLEGTDTTNPTRFPAGGGTGAFRTITGWQQLQQVTECTTSGGEMQFATYSFLENDFESQIPTQASAQSLQLSIADDPSLPGYKALKEAAESREIRVLRALLPDNSIILFNGYTSFNETPVMTKGSVMTVSATFSLLSRPIRYEA</sequence>
<gene>
    <name evidence="1" type="ORF">E8K88_10920</name>
</gene>
<dbReference type="RefSeq" id="WP_136406706.1">
    <property type="nucleotide sequence ID" value="NZ_JARXRQ010000021.1"/>
</dbReference>
<evidence type="ECO:0000313" key="1">
    <source>
        <dbReference type="EMBL" id="THJ32796.1"/>
    </source>
</evidence>
<dbReference type="InterPro" id="IPR014918">
    <property type="entry name" value="Phage_tail_3"/>
</dbReference>
<organism evidence="1 2">
    <name type="scientific">Lampropedia aestuarii</name>
    <dbReference type="NCBI Taxonomy" id="2562762"/>
    <lineage>
        <taxon>Bacteria</taxon>
        <taxon>Pseudomonadati</taxon>
        <taxon>Pseudomonadota</taxon>
        <taxon>Betaproteobacteria</taxon>
        <taxon>Burkholderiales</taxon>
        <taxon>Comamonadaceae</taxon>
        <taxon>Lampropedia</taxon>
    </lineage>
</organism>
<comment type="caution">
    <text evidence="1">The sequence shown here is derived from an EMBL/GenBank/DDBJ whole genome shotgun (WGS) entry which is preliminary data.</text>
</comment>
<accession>A0A4S5BSQ0</accession>
<dbReference type="AlphaFoldDB" id="A0A4S5BSQ0"/>
<name>A0A4S5BSQ0_9BURK</name>
<dbReference type="EMBL" id="SSWX01000013">
    <property type="protein sequence ID" value="THJ32796.1"/>
    <property type="molecule type" value="Genomic_DNA"/>
</dbReference>
<protein>
    <submittedName>
        <fullName evidence="1">Phage tail protein</fullName>
    </submittedName>
</protein>
<reference evidence="1 2" key="1">
    <citation type="submission" date="2019-04" db="EMBL/GenBank/DDBJ databases">
        <title>Lampropedia sp YIM MLB12 draf genome.</title>
        <authorList>
            <person name="Wang Y.-X."/>
        </authorList>
    </citation>
    <scope>NUCLEOTIDE SEQUENCE [LARGE SCALE GENOMIC DNA]</scope>
    <source>
        <strain evidence="1 2">YIM MLB12</strain>
    </source>
</reference>
<dbReference type="Gene3D" id="4.10.410.40">
    <property type="match status" value="1"/>
</dbReference>
<dbReference type="Pfam" id="PF08813">
    <property type="entry name" value="Phage_tail_3"/>
    <property type="match status" value="1"/>
</dbReference>
<dbReference type="OrthoDB" id="6538688at2"/>
<evidence type="ECO:0000313" key="2">
    <source>
        <dbReference type="Proteomes" id="UP000306236"/>
    </source>
</evidence>
<keyword evidence="2" id="KW-1185">Reference proteome</keyword>